<reference evidence="7" key="1">
    <citation type="journal article" date="2020" name="Stud. Mycol.">
        <title>101 Dothideomycetes genomes: a test case for predicting lifestyles and emergence of pathogens.</title>
        <authorList>
            <person name="Haridas S."/>
            <person name="Albert R."/>
            <person name="Binder M."/>
            <person name="Bloem J."/>
            <person name="Labutti K."/>
            <person name="Salamov A."/>
            <person name="Andreopoulos B."/>
            <person name="Baker S."/>
            <person name="Barry K."/>
            <person name="Bills G."/>
            <person name="Bluhm B."/>
            <person name="Cannon C."/>
            <person name="Castanera R."/>
            <person name="Culley D."/>
            <person name="Daum C."/>
            <person name="Ezra D."/>
            <person name="Gonzalez J."/>
            <person name="Henrissat B."/>
            <person name="Kuo A."/>
            <person name="Liang C."/>
            <person name="Lipzen A."/>
            <person name="Lutzoni F."/>
            <person name="Magnuson J."/>
            <person name="Mondo S."/>
            <person name="Nolan M."/>
            <person name="Ohm R."/>
            <person name="Pangilinan J."/>
            <person name="Park H.-J."/>
            <person name="Ramirez L."/>
            <person name="Alfaro M."/>
            <person name="Sun H."/>
            <person name="Tritt A."/>
            <person name="Yoshinaga Y."/>
            <person name="Zwiers L.-H."/>
            <person name="Turgeon B."/>
            <person name="Goodwin S."/>
            <person name="Spatafora J."/>
            <person name="Crous P."/>
            <person name="Grigoriev I."/>
        </authorList>
    </citation>
    <scope>NUCLEOTIDE SEQUENCE</scope>
    <source>
        <strain evidence="7">CBS 690.94</strain>
    </source>
</reference>
<keyword evidence="8" id="KW-1185">Reference proteome</keyword>
<dbReference type="GO" id="GO:0005524">
    <property type="term" value="F:ATP binding"/>
    <property type="evidence" value="ECO:0007669"/>
    <property type="project" value="UniProtKB-KW"/>
</dbReference>
<dbReference type="SMART" id="SM00268">
    <property type="entry name" value="ACTIN"/>
    <property type="match status" value="1"/>
</dbReference>
<evidence type="ECO:0000256" key="3">
    <source>
        <dbReference type="ARBA" id="ARBA00022741"/>
    </source>
</evidence>
<evidence type="ECO:0000256" key="1">
    <source>
        <dbReference type="ARBA" id="ARBA00004245"/>
    </source>
</evidence>
<evidence type="ECO:0000256" key="6">
    <source>
        <dbReference type="RuleBase" id="RU000487"/>
    </source>
</evidence>
<keyword evidence="3" id="KW-0547">Nucleotide-binding</keyword>
<dbReference type="OrthoDB" id="5132116at2759"/>
<accession>A0A9P4PTU9</accession>
<dbReference type="InterPro" id="IPR004000">
    <property type="entry name" value="Actin"/>
</dbReference>
<keyword evidence="4" id="KW-0067">ATP-binding</keyword>
<sequence length="388" mass="42738">MQDGTCAVVIDNGSSNIKAGFAGDGAPRTVFPPIIGRPRNQVPTNPAHESDTYIGAEARAKRGILTLNYAVKFGEINDWDAITTLWQHIHTSELSVQPDAQPVLMTEGAYPWKQSREKTTQIVFETLRAPAFYAANSAALALYAAGRATGMVVESGGQVTQSMGVHEGLVMRDTVYKSSYAGDDFTEYLARLLYWRDDVEWLAADMELLRLVKEKLCYVAEEASLETEKFLGEKERGVERGRGIEREYELPDGRVITVGLERFGVPETLFDACRLGLSEGALHVKLYNSIHACSADPRGDMARNIVLAGGNTMFPGFADRLQAIMARDLKDRSARVIAPADRTYSAWVGGSILSSLSTFRTKWISKQDYEEAGPSIVHRKCAWADTGE</sequence>
<comment type="caution">
    <text evidence="7">The sequence shown here is derived from an EMBL/GenBank/DDBJ whole genome shotgun (WGS) entry which is preliminary data.</text>
</comment>
<comment type="similarity">
    <text evidence="6">Belongs to the actin family.</text>
</comment>
<dbReference type="PROSITE" id="PS00432">
    <property type="entry name" value="ACTINS_2"/>
    <property type="match status" value="1"/>
</dbReference>
<dbReference type="Gene3D" id="3.30.420.40">
    <property type="match status" value="2"/>
</dbReference>
<dbReference type="Proteomes" id="UP000799764">
    <property type="component" value="Unassembled WGS sequence"/>
</dbReference>
<dbReference type="Pfam" id="PF00022">
    <property type="entry name" value="Actin"/>
    <property type="match status" value="1"/>
</dbReference>
<dbReference type="AlphaFoldDB" id="A0A9P4PTU9"/>
<evidence type="ECO:0000313" key="8">
    <source>
        <dbReference type="Proteomes" id="UP000799764"/>
    </source>
</evidence>
<evidence type="ECO:0000256" key="2">
    <source>
        <dbReference type="ARBA" id="ARBA00022490"/>
    </source>
</evidence>
<dbReference type="FunFam" id="3.30.420.40:FF:000148">
    <property type="entry name" value="Actin, alpha skeletal muscle"/>
    <property type="match status" value="1"/>
</dbReference>
<organism evidence="7 8">
    <name type="scientific">Karstenula rhodostoma CBS 690.94</name>
    <dbReference type="NCBI Taxonomy" id="1392251"/>
    <lineage>
        <taxon>Eukaryota</taxon>
        <taxon>Fungi</taxon>
        <taxon>Dikarya</taxon>
        <taxon>Ascomycota</taxon>
        <taxon>Pezizomycotina</taxon>
        <taxon>Dothideomycetes</taxon>
        <taxon>Pleosporomycetidae</taxon>
        <taxon>Pleosporales</taxon>
        <taxon>Massarineae</taxon>
        <taxon>Didymosphaeriaceae</taxon>
        <taxon>Karstenula</taxon>
    </lineage>
</organism>
<dbReference type="GO" id="GO:0005856">
    <property type="term" value="C:cytoskeleton"/>
    <property type="evidence" value="ECO:0007669"/>
    <property type="project" value="UniProtKB-SubCell"/>
</dbReference>
<name>A0A9P4PTU9_9PLEO</name>
<dbReference type="FunFam" id="3.30.420.40:FF:000058">
    <property type="entry name" value="Putative actin-related protein 5"/>
    <property type="match status" value="1"/>
</dbReference>
<proteinExistence type="inferred from homology"/>
<dbReference type="Gene3D" id="3.90.640.10">
    <property type="entry name" value="Actin, Chain A, domain 4"/>
    <property type="match status" value="1"/>
</dbReference>
<keyword evidence="2" id="KW-0963">Cytoplasm</keyword>
<keyword evidence="5" id="KW-0206">Cytoskeleton</keyword>
<protein>
    <submittedName>
        <fullName evidence="7">Actin/actin-like protein</fullName>
    </submittedName>
</protein>
<dbReference type="PRINTS" id="PR00190">
    <property type="entry name" value="ACTIN"/>
</dbReference>
<dbReference type="PANTHER" id="PTHR11937">
    <property type="entry name" value="ACTIN"/>
    <property type="match status" value="1"/>
</dbReference>
<dbReference type="InterPro" id="IPR043129">
    <property type="entry name" value="ATPase_NBD"/>
</dbReference>
<comment type="subcellular location">
    <subcellularLocation>
        <location evidence="1">Cytoplasm</location>
        <location evidence="1">Cytoskeleton</location>
    </subcellularLocation>
</comment>
<dbReference type="EMBL" id="MU001493">
    <property type="protein sequence ID" value="KAF2450165.1"/>
    <property type="molecule type" value="Genomic_DNA"/>
</dbReference>
<evidence type="ECO:0000256" key="5">
    <source>
        <dbReference type="ARBA" id="ARBA00023212"/>
    </source>
</evidence>
<evidence type="ECO:0000256" key="4">
    <source>
        <dbReference type="ARBA" id="ARBA00022840"/>
    </source>
</evidence>
<evidence type="ECO:0000313" key="7">
    <source>
        <dbReference type="EMBL" id="KAF2450165.1"/>
    </source>
</evidence>
<dbReference type="SUPFAM" id="SSF53067">
    <property type="entry name" value="Actin-like ATPase domain"/>
    <property type="match status" value="2"/>
</dbReference>
<dbReference type="InterPro" id="IPR004001">
    <property type="entry name" value="Actin_CS"/>
</dbReference>
<gene>
    <name evidence="7" type="ORF">P171DRAFT_426626</name>
</gene>